<dbReference type="PROSITE" id="PS00818">
    <property type="entry name" value="DPS_1"/>
    <property type="match status" value="1"/>
</dbReference>
<dbReference type="STRING" id="931089.CDES_13580"/>
<name>A0A0M4CKG9_9CORY</name>
<dbReference type="InterPro" id="IPR009078">
    <property type="entry name" value="Ferritin-like_SF"/>
</dbReference>
<dbReference type="InterPro" id="IPR008331">
    <property type="entry name" value="Ferritin_DPS_dom"/>
</dbReference>
<dbReference type="InterPro" id="IPR002177">
    <property type="entry name" value="DPS_DNA-bd"/>
</dbReference>
<dbReference type="InterPro" id="IPR012347">
    <property type="entry name" value="Ferritin-like"/>
</dbReference>
<accession>A0A0M4CKG9</accession>
<dbReference type="Proteomes" id="UP000068067">
    <property type="component" value="Chromosome"/>
</dbReference>
<evidence type="ECO:0000313" key="5">
    <source>
        <dbReference type="Proteomes" id="UP000068067"/>
    </source>
</evidence>
<dbReference type="PANTHER" id="PTHR42932">
    <property type="entry name" value="GENERAL STRESS PROTEIN 20U"/>
    <property type="match status" value="1"/>
</dbReference>
<dbReference type="NCBIfam" id="NF006975">
    <property type="entry name" value="PRK09448.1"/>
    <property type="match status" value="1"/>
</dbReference>
<dbReference type="InterPro" id="IPR023188">
    <property type="entry name" value="DPS_DNA-bd_CS"/>
</dbReference>
<dbReference type="AlphaFoldDB" id="A0A0M4CKG9"/>
<reference evidence="4 5" key="1">
    <citation type="submission" date="2014-08" db="EMBL/GenBank/DDBJ databases">
        <title>Complete genome sequence of Corynebacterium deserti GIMN1.010 (=DSM 45689), isolated from desert sand in western China.</title>
        <authorList>
            <person name="Ruckert C."/>
            <person name="Albersmeier A."/>
            <person name="Kalinowski J."/>
        </authorList>
    </citation>
    <scope>NUCLEOTIDE SEQUENCE [LARGE SCALE GENOMIC DNA]</scope>
    <source>
        <strain evidence="4 5">GIMN1.010</strain>
    </source>
</reference>
<sequence>MNGMSNYTVPGINQNDAKQLIDGLQERLTDYNDLHLILKHVHWNVTGPNFIAVHEMLDPQVDLVRGYADEVAERISTLGGAPIGTPEGHVADRTPLQYERNAGTVQDHLADLNRVYTQVLTGVRESMATAGPVDPVTEDIYIGQAAELEKFQWFIRAHIVDADGNIQE</sequence>
<dbReference type="PANTHER" id="PTHR42932:SF3">
    <property type="entry name" value="DNA PROTECTION DURING STARVATION PROTEIN"/>
    <property type="match status" value="1"/>
</dbReference>
<organism evidence="4 5">
    <name type="scientific">Corynebacterium deserti GIMN1.010</name>
    <dbReference type="NCBI Taxonomy" id="931089"/>
    <lineage>
        <taxon>Bacteria</taxon>
        <taxon>Bacillati</taxon>
        <taxon>Actinomycetota</taxon>
        <taxon>Actinomycetes</taxon>
        <taxon>Mycobacteriales</taxon>
        <taxon>Corynebacteriaceae</taxon>
        <taxon>Corynebacterium</taxon>
    </lineage>
</organism>
<dbReference type="KEGG" id="cdx:CDES_13580"/>
<evidence type="ECO:0000256" key="1">
    <source>
        <dbReference type="ARBA" id="ARBA00009497"/>
    </source>
</evidence>
<evidence type="ECO:0000313" key="4">
    <source>
        <dbReference type="EMBL" id="ALC07046.1"/>
    </source>
</evidence>
<dbReference type="Gene3D" id="1.20.1260.10">
    <property type="match status" value="1"/>
</dbReference>
<comment type="similarity">
    <text evidence="1 2">Belongs to the Dps family.</text>
</comment>
<gene>
    <name evidence="4" type="ORF">CDES_13580</name>
</gene>
<dbReference type="GO" id="GO:0016722">
    <property type="term" value="F:oxidoreductase activity, acting on metal ions"/>
    <property type="evidence" value="ECO:0007669"/>
    <property type="project" value="InterPro"/>
</dbReference>
<protein>
    <recommendedName>
        <fullName evidence="3">Ferritin/DPS domain-containing protein</fullName>
    </recommendedName>
</protein>
<evidence type="ECO:0000256" key="2">
    <source>
        <dbReference type="RuleBase" id="RU003875"/>
    </source>
</evidence>
<dbReference type="Pfam" id="PF00210">
    <property type="entry name" value="Ferritin"/>
    <property type="match status" value="1"/>
</dbReference>
<evidence type="ECO:0000259" key="3">
    <source>
        <dbReference type="Pfam" id="PF00210"/>
    </source>
</evidence>
<dbReference type="SUPFAM" id="SSF47240">
    <property type="entry name" value="Ferritin-like"/>
    <property type="match status" value="1"/>
</dbReference>
<dbReference type="CDD" id="cd01043">
    <property type="entry name" value="DPS"/>
    <property type="match status" value="1"/>
</dbReference>
<dbReference type="GO" id="GO:0008199">
    <property type="term" value="F:ferric iron binding"/>
    <property type="evidence" value="ECO:0007669"/>
    <property type="project" value="InterPro"/>
</dbReference>
<dbReference type="PATRIC" id="fig|931089.4.peg.2746"/>
<feature type="domain" description="Ferritin/DPS" evidence="3">
    <location>
        <begin position="21"/>
        <end position="161"/>
    </location>
</feature>
<dbReference type="PIRSF" id="PIRSF005900">
    <property type="entry name" value="Dps"/>
    <property type="match status" value="1"/>
</dbReference>
<keyword evidence="5" id="KW-1185">Reference proteome</keyword>
<dbReference type="PRINTS" id="PR01346">
    <property type="entry name" value="HELNAPAPROT"/>
</dbReference>
<proteinExistence type="inferred from homology"/>
<dbReference type="EMBL" id="CP009220">
    <property type="protein sequence ID" value="ALC07046.1"/>
    <property type="molecule type" value="Genomic_DNA"/>
</dbReference>